<reference evidence="4" key="2">
    <citation type="submission" date="2014-02" db="EMBL/GenBank/DDBJ databases">
        <title>Draft Genome Sequence of extremely halophilic bacteria Halorhodospira halochloris.</title>
        <authorList>
            <person name="Singh K.S."/>
        </authorList>
    </citation>
    <scope>NUCLEOTIDE SEQUENCE [LARGE SCALE GENOMIC DNA]</scope>
    <source>
        <strain evidence="4">A</strain>
    </source>
</reference>
<dbReference type="Proteomes" id="UP000019442">
    <property type="component" value="Chromosome"/>
</dbReference>
<evidence type="ECO:0000256" key="2">
    <source>
        <dbReference type="SAM" id="Coils"/>
    </source>
</evidence>
<dbReference type="OrthoDB" id="5796893at2"/>
<keyword evidence="2" id="KW-0175">Coiled coil</keyword>
<comment type="similarity">
    <text evidence="1">Belongs to the SlyX family.</text>
</comment>
<feature type="coiled-coil region" evidence="2">
    <location>
        <begin position="10"/>
        <end position="58"/>
    </location>
</feature>
<dbReference type="EMBL" id="CP007268">
    <property type="protein sequence ID" value="AHK79820.1"/>
    <property type="molecule type" value="Genomic_DNA"/>
</dbReference>
<protein>
    <recommendedName>
        <fullName evidence="1">Protein SlyX homolog</fullName>
    </recommendedName>
</protein>
<keyword evidence="4" id="KW-1185">Reference proteome</keyword>
<proteinExistence type="inferred from homology"/>
<dbReference type="Gene3D" id="1.20.5.300">
    <property type="match status" value="1"/>
</dbReference>
<name>W8L7J6_9GAMM</name>
<dbReference type="PANTHER" id="PTHR36508:SF1">
    <property type="entry name" value="PROTEIN SLYX"/>
    <property type="match status" value="1"/>
</dbReference>
<reference evidence="3 4" key="1">
    <citation type="journal article" date="2014" name="J Genomics">
        <title>Draft Genome Sequence of the Extremely Halophilic Phototrophic Purple Sulfur Bacterium Halorhodospira halochloris.</title>
        <authorList>
            <person name="Singh K.S."/>
            <person name="Kirksey J."/>
            <person name="Hoff W.D."/>
            <person name="Deole R."/>
        </authorList>
    </citation>
    <scope>NUCLEOTIDE SEQUENCE [LARGE SCALE GENOMIC DNA]</scope>
    <source>
        <strain evidence="3 4">A</strain>
    </source>
</reference>
<dbReference type="Pfam" id="PF04102">
    <property type="entry name" value="SlyX"/>
    <property type="match status" value="1"/>
</dbReference>
<dbReference type="PANTHER" id="PTHR36508">
    <property type="entry name" value="PROTEIN SLYX"/>
    <property type="match status" value="1"/>
</dbReference>
<evidence type="ECO:0000313" key="3">
    <source>
        <dbReference type="EMBL" id="AHK79820.1"/>
    </source>
</evidence>
<evidence type="ECO:0000313" key="4">
    <source>
        <dbReference type="Proteomes" id="UP000019442"/>
    </source>
</evidence>
<evidence type="ECO:0000256" key="1">
    <source>
        <dbReference type="HAMAP-Rule" id="MF_00715"/>
    </source>
</evidence>
<sequence>MSTTPMNDRVIDLEIRLAHQDAQLQDLNEVVTRQQQELFQMQRQMEDLRLRLAEVLATQGGGQEGPEPPPPHY</sequence>
<gene>
    <name evidence="1" type="primary">slyX</name>
    <name evidence="3" type="ORF">M911_12430</name>
</gene>
<dbReference type="KEGG" id="hhc:M911_12430"/>
<dbReference type="HAMAP" id="MF_00715">
    <property type="entry name" value="SlyX"/>
    <property type="match status" value="1"/>
</dbReference>
<organism evidence="3 4">
    <name type="scientific">Ectothiorhodospira haloalkaliphila</name>
    <dbReference type="NCBI Taxonomy" id="421628"/>
    <lineage>
        <taxon>Bacteria</taxon>
        <taxon>Pseudomonadati</taxon>
        <taxon>Pseudomonadota</taxon>
        <taxon>Gammaproteobacteria</taxon>
        <taxon>Chromatiales</taxon>
        <taxon>Ectothiorhodospiraceae</taxon>
        <taxon>Ectothiorhodospira</taxon>
    </lineage>
</organism>
<dbReference type="AlphaFoldDB" id="W8L7J6"/>
<dbReference type="HOGENOM" id="CLU_180796_5_3_6"/>
<dbReference type="InterPro" id="IPR007236">
    <property type="entry name" value="SlyX"/>
</dbReference>
<accession>W8L7J6</accession>
<dbReference type="RefSeq" id="WP_025282316.1">
    <property type="nucleotide sequence ID" value="NZ_CP007268.1"/>
</dbReference>